<evidence type="ECO:0000256" key="6">
    <source>
        <dbReference type="ARBA" id="ARBA00023204"/>
    </source>
</evidence>
<dbReference type="SUPFAM" id="SSF53098">
    <property type="entry name" value="Ribonuclease H-like"/>
    <property type="match status" value="1"/>
</dbReference>
<evidence type="ECO:0000256" key="1">
    <source>
        <dbReference type="ARBA" id="ARBA00009518"/>
    </source>
</evidence>
<dbReference type="RefSeq" id="WP_062979948.1">
    <property type="nucleotide sequence ID" value="NZ_JAAXOT010000022.1"/>
</dbReference>
<dbReference type="GO" id="GO:0004520">
    <property type="term" value="F:DNA endonuclease activity"/>
    <property type="evidence" value="ECO:0007669"/>
    <property type="project" value="InterPro"/>
</dbReference>
<keyword evidence="3" id="KW-0460">Magnesium</keyword>
<dbReference type="EMBL" id="JAAXOT010000022">
    <property type="protein sequence ID" value="NKY60389.1"/>
    <property type="molecule type" value="Genomic_DNA"/>
</dbReference>
<keyword evidence="5" id="KW-0233">DNA recombination</keyword>
<sequence>MTDYPEVVGLDLSLTSTGIAAWDARGDIRTHRIRSKGAKTDTWRQRRARINRLADQVTDSISFDAFVLVEAPAYGSSTGSVWDRAGLWWRVVDTLHDIGCTVLPIEPTVLKRFATGKGNADKDAVLAAVVRRYLDIEVTGNDVADAVALLDIGMHLIGRPLAELPALNRSVLEKLSVPTVEAA</sequence>
<dbReference type="Proteomes" id="UP000570678">
    <property type="component" value="Unassembled WGS sequence"/>
</dbReference>
<comment type="caution">
    <text evidence="7">The sequence shown here is derived from an EMBL/GenBank/DDBJ whole genome shotgun (WGS) entry which is preliminary data.</text>
</comment>
<keyword evidence="4" id="KW-0238">DNA-binding</keyword>
<evidence type="ECO:0000256" key="4">
    <source>
        <dbReference type="ARBA" id="ARBA00023125"/>
    </source>
</evidence>
<protein>
    <submittedName>
        <fullName evidence="7">Crossover junction endodeoxyribonuclease RuvC</fullName>
    </submittedName>
</protein>
<dbReference type="InterPro" id="IPR036397">
    <property type="entry name" value="RNaseH_sf"/>
</dbReference>
<dbReference type="InterPro" id="IPR002176">
    <property type="entry name" value="X-over_junc_endoDNase_RuvC"/>
</dbReference>
<dbReference type="GO" id="GO:0006310">
    <property type="term" value="P:DNA recombination"/>
    <property type="evidence" value="ECO:0007669"/>
    <property type="project" value="UniProtKB-KW"/>
</dbReference>
<evidence type="ECO:0000313" key="8">
    <source>
        <dbReference type="Proteomes" id="UP000570678"/>
    </source>
</evidence>
<proteinExistence type="inferred from homology"/>
<dbReference type="PRINTS" id="PR00696">
    <property type="entry name" value="RSOLVASERUVC"/>
</dbReference>
<dbReference type="GO" id="GO:0006281">
    <property type="term" value="P:DNA repair"/>
    <property type="evidence" value="ECO:0007669"/>
    <property type="project" value="UniProtKB-KW"/>
</dbReference>
<evidence type="ECO:0000256" key="2">
    <source>
        <dbReference type="ARBA" id="ARBA00022763"/>
    </source>
</evidence>
<dbReference type="AlphaFoldDB" id="A0A846YTT6"/>
<accession>A0A846YTT6</accession>
<keyword evidence="8" id="KW-1185">Reference proteome</keyword>
<organism evidence="7 8">
    <name type="scientific">Nocardia flavorosea</name>
    <dbReference type="NCBI Taxonomy" id="53429"/>
    <lineage>
        <taxon>Bacteria</taxon>
        <taxon>Bacillati</taxon>
        <taxon>Actinomycetota</taxon>
        <taxon>Actinomycetes</taxon>
        <taxon>Mycobacteriales</taxon>
        <taxon>Nocardiaceae</taxon>
        <taxon>Nocardia</taxon>
    </lineage>
</organism>
<comment type="similarity">
    <text evidence="1">Belongs to the RuvC family.</text>
</comment>
<reference evidence="7 8" key="1">
    <citation type="submission" date="2020-04" db="EMBL/GenBank/DDBJ databases">
        <title>MicrobeNet Type strains.</title>
        <authorList>
            <person name="Nicholson A.C."/>
        </authorList>
    </citation>
    <scope>NUCLEOTIDE SEQUENCE [LARGE SCALE GENOMIC DNA]</scope>
    <source>
        <strain evidence="7 8">JCM 3332</strain>
    </source>
</reference>
<name>A0A846YTT6_9NOCA</name>
<dbReference type="Gene3D" id="3.30.420.10">
    <property type="entry name" value="Ribonuclease H-like superfamily/Ribonuclease H"/>
    <property type="match status" value="1"/>
</dbReference>
<keyword evidence="2" id="KW-0227">DNA damage</keyword>
<evidence type="ECO:0000256" key="3">
    <source>
        <dbReference type="ARBA" id="ARBA00022842"/>
    </source>
</evidence>
<evidence type="ECO:0000256" key="5">
    <source>
        <dbReference type="ARBA" id="ARBA00023172"/>
    </source>
</evidence>
<evidence type="ECO:0000313" key="7">
    <source>
        <dbReference type="EMBL" id="NKY60389.1"/>
    </source>
</evidence>
<dbReference type="InterPro" id="IPR012337">
    <property type="entry name" value="RNaseH-like_sf"/>
</dbReference>
<gene>
    <name evidence="7" type="ORF">HGA15_30490</name>
</gene>
<dbReference type="GO" id="GO:0003677">
    <property type="term" value="F:DNA binding"/>
    <property type="evidence" value="ECO:0007669"/>
    <property type="project" value="UniProtKB-KW"/>
</dbReference>
<keyword evidence="6" id="KW-0234">DNA repair</keyword>